<evidence type="ECO:0000256" key="1">
    <source>
        <dbReference type="SAM" id="MobiDB-lite"/>
    </source>
</evidence>
<dbReference type="Gene3D" id="2.40.128.290">
    <property type="entry name" value="Uncharacterised protein Atu4866, PF11512"/>
    <property type="match status" value="1"/>
</dbReference>
<protein>
    <recommendedName>
        <fullName evidence="4">Protein Atu4866</fullName>
    </recommendedName>
</protein>
<feature type="region of interest" description="Disordered" evidence="1">
    <location>
        <begin position="1"/>
        <end position="92"/>
    </location>
</feature>
<proteinExistence type="predicted"/>
<name>A0ABN0X0I7_9ACTN</name>
<evidence type="ECO:0000313" key="3">
    <source>
        <dbReference type="Proteomes" id="UP001501822"/>
    </source>
</evidence>
<feature type="compositionally biased region" description="Basic and acidic residues" evidence="1">
    <location>
        <begin position="46"/>
        <end position="75"/>
    </location>
</feature>
<organism evidence="2 3">
    <name type="scientific">Actinoallomurus spadix</name>
    <dbReference type="NCBI Taxonomy" id="79912"/>
    <lineage>
        <taxon>Bacteria</taxon>
        <taxon>Bacillati</taxon>
        <taxon>Actinomycetota</taxon>
        <taxon>Actinomycetes</taxon>
        <taxon>Streptosporangiales</taxon>
        <taxon>Thermomonosporaceae</taxon>
        <taxon>Actinoallomurus</taxon>
    </lineage>
</organism>
<comment type="caution">
    <text evidence="2">The sequence shown here is derived from an EMBL/GenBank/DDBJ whole genome shotgun (WGS) entry which is preliminary data.</text>
</comment>
<reference evidence="2 3" key="1">
    <citation type="journal article" date="2019" name="Int. J. Syst. Evol. Microbiol.">
        <title>The Global Catalogue of Microorganisms (GCM) 10K type strain sequencing project: providing services to taxonomists for standard genome sequencing and annotation.</title>
        <authorList>
            <consortium name="The Broad Institute Genomics Platform"/>
            <consortium name="The Broad Institute Genome Sequencing Center for Infectious Disease"/>
            <person name="Wu L."/>
            <person name="Ma J."/>
        </authorList>
    </citation>
    <scope>NUCLEOTIDE SEQUENCE [LARGE SCALE GENOMIC DNA]</scope>
    <source>
        <strain evidence="2 3">JCM 3146</strain>
    </source>
</reference>
<keyword evidence="3" id="KW-1185">Reference proteome</keyword>
<dbReference type="InterPro" id="IPR038646">
    <property type="entry name" value="Atu4866-like_sf"/>
</dbReference>
<sequence>MPSGSRSEVASSQGTAGAVPQAGDRGPPALRAGRRAPARSGIAAARRPEGVRRTRERRCLAHRPRSAETRYHAPEEGNPQMDETTGPHGAGNEEDTGNADVVGMWVTADGHIRQELLPDGRYDEARGTRRSAYTGRYTVTGNHLDYVDDTGFTATGDIRDGVLYHEHLVLYR</sequence>
<feature type="compositionally biased region" description="Low complexity" evidence="1">
    <location>
        <begin position="22"/>
        <end position="31"/>
    </location>
</feature>
<dbReference type="EMBL" id="BAAABM010000045">
    <property type="protein sequence ID" value="GAA0352006.1"/>
    <property type="molecule type" value="Genomic_DNA"/>
</dbReference>
<evidence type="ECO:0000313" key="2">
    <source>
        <dbReference type="EMBL" id="GAA0352006.1"/>
    </source>
</evidence>
<gene>
    <name evidence="2" type="ORF">GCM10010151_47030</name>
</gene>
<dbReference type="InterPro" id="IPR020955">
    <property type="entry name" value="Uncharacterised_Atu4866"/>
</dbReference>
<dbReference type="Proteomes" id="UP001501822">
    <property type="component" value="Unassembled WGS sequence"/>
</dbReference>
<dbReference type="Pfam" id="PF11512">
    <property type="entry name" value="Atu4866"/>
    <property type="match status" value="1"/>
</dbReference>
<evidence type="ECO:0008006" key="4">
    <source>
        <dbReference type="Google" id="ProtNLM"/>
    </source>
</evidence>
<feature type="compositionally biased region" description="Polar residues" evidence="1">
    <location>
        <begin position="1"/>
        <end position="15"/>
    </location>
</feature>
<accession>A0ABN0X0I7</accession>